<dbReference type="PANTHER" id="PTHR45138:SF9">
    <property type="entry name" value="DIGUANYLATE CYCLASE DGCM-RELATED"/>
    <property type="match status" value="1"/>
</dbReference>
<evidence type="ECO:0000313" key="3">
    <source>
        <dbReference type="EMBL" id="VAX22790.1"/>
    </source>
</evidence>
<dbReference type="PROSITE" id="PS50887">
    <property type="entry name" value="GGDEF"/>
    <property type="match status" value="1"/>
</dbReference>
<dbReference type="AlphaFoldDB" id="A0A3B1CJG6"/>
<proteinExistence type="predicted"/>
<gene>
    <name evidence="3" type="ORF">MNBD_NITROSPINAE01-1755</name>
</gene>
<dbReference type="InterPro" id="IPR050469">
    <property type="entry name" value="Diguanylate_Cyclase"/>
</dbReference>
<dbReference type="GO" id="GO:1902201">
    <property type="term" value="P:negative regulation of bacterial-type flagellum-dependent cell motility"/>
    <property type="evidence" value="ECO:0007669"/>
    <property type="project" value="TreeGrafter"/>
</dbReference>
<dbReference type="Pfam" id="PF00990">
    <property type="entry name" value="GGDEF"/>
    <property type="match status" value="1"/>
</dbReference>
<dbReference type="GO" id="GO:0043709">
    <property type="term" value="P:cell adhesion involved in single-species biofilm formation"/>
    <property type="evidence" value="ECO:0007669"/>
    <property type="project" value="TreeGrafter"/>
</dbReference>
<dbReference type="EMBL" id="UOGC01000142">
    <property type="protein sequence ID" value="VAX22790.1"/>
    <property type="molecule type" value="Genomic_DNA"/>
</dbReference>
<organism evidence="3">
    <name type="scientific">hydrothermal vent metagenome</name>
    <dbReference type="NCBI Taxonomy" id="652676"/>
    <lineage>
        <taxon>unclassified sequences</taxon>
        <taxon>metagenomes</taxon>
        <taxon>ecological metagenomes</taxon>
    </lineage>
</organism>
<evidence type="ECO:0000256" key="1">
    <source>
        <dbReference type="SAM" id="Coils"/>
    </source>
</evidence>
<dbReference type="NCBIfam" id="TIGR00254">
    <property type="entry name" value="GGDEF"/>
    <property type="match status" value="1"/>
</dbReference>
<dbReference type="Gene3D" id="3.30.70.270">
    <property type="match status" value="1"/>
</dbReference>
<protein>
    <recommendedName>
        <fullName evidence="2">GGDEF domain-containing protein</fullName>
    </recommendedName>
</protein>
<dbReference type="InterPro" id="IPR043128">
    <property type="entry name" value="Rev_trsase/Diguanyl_cyclase"/>
</dbReference>
<sequence length="463" mass="52176">MSEVLKKYKEKTEYLQHVVRAYQDLATALLNHFKKHVEGDEQLLKSITTLATKVKDAENIFQVQQIHKTFLSLNKKIDAHIAETLTKNKGNDSGGFFSSIGALFGDKGTEAKAPPEETRKPGEGITLVDKTSKALAPYILLLDEFSRGALLLADEREPFYAKLRAKRSKKFDKLSEADVESIRRSLYNFFTNKANEAGTVEHEREELKKIISSLTTYIQSLSLSSQSFGAKLDIYAKKIETATSLEEIKLLKRGIMTETMEIQKVNHAVLEKLQEADRNLDKAGNTIAHLEKELRMAREEQWVDEQTGIYNRAYFDERFKEAVTAFKANKKQCSLLIVDIDDFKTFNDTYGQHAGDQVLRVLAGIIKETVKASETVARFGGEEFAVILYEIAQDKDFKIAEEIRRNIMAHEFVAKDKTINVTASIGIAEFSDSDNVNRLIGRASKALAEAQNKGHNQTARILA</sequence>
<feature type="coiled-coil region" evidence="1">
    <location>
        <begin position="273"/>
        <end position="300"/>
    </location>
</feature>
<dbReference type="GO" id="GO:0052621">
    <property type="term" value="F:diguanylate cyclase activity"/>
    <property type="evidence" value="ECO:0007669"/>
    <property type="project" value="TreeGrafter"/>
</dbReference>
<name>A0A3B1CJG6_9ZZZZ</name>
<evidence type="ECO:0000259" key="2">
    <source>
        <dbReference type="PROSITE" id="PS50887"/>
    </source>
</evidence>
<dbReference type="FunFam" id="3.30.70.270:FF:000001">
    <property type="entry name" value="Diguanylate cyclase domain protein"/>
    <property type="match status" value="1"/>
</dbReference>
<dbReference type="InterPro" id="IPR029787">
    <property type="entry name" value="Nucleotide_cyclase"/>
</dbReference>
<dbReference type="PANTHER" id="PTHR45138">
    <property type="entry name" value="REGULATORY COMPONENTS OF SENSORY TRANSDUCTION SYSTEM"/>
    <property type="match status" value="1"/>
</dbReference>
<reference evidence="3" key="1">
    <citation type="submission" date="2018-06" db="EMBL/GenBank/DDBJ databases">
        <authorList>
            <person name="Zhirakovskaya E."/>
        </authorList>
    </citation>
    <scope>NUCLEOTIDE SEQUENCE</scope>
</reference>
<accession>A0A3B1CJG6</accession>
<dbReference type="InterPro" id="IPR000160">
    <property type="entry name" value="GGDEF_dom"/>
</dbReference>
<keyword evidence="1" id="KW-0175">Coiled coil</keyword>
<dbReference type="GO" id="GO:0005886">
    <property type="term" value="C:plasma membrane"/>
    <property type="evidence" value="ECO:0007669"/>
    <property type="project" value="TreeGrafter"/>
</dbReference>
<dbReference type="SUPFAM" id="SSF55073">
    <property type="entry name" value="Nucleotide cyclase"/>
    <property type="match status" value="1"/>
</dbReference>
<feature type="domain" description="GGDEF" evidence="2">
    <location>
        <begin position="331"/>
        <end position="463"/>
    </location>
</feature>
<dbReference type="SMART" id="SM00267">
    <property type="entry name" value="GGDEF"/>
    <property type="match status" value="1"/>
</dbReference>
<dbReference type="CDD" id="cd01949">
    <property type="entry name" value="GGDEF"/>
    <property type="match status" value="1"/>
</dbReference>